<protein>
    <submittedName>
        <fullName evidence="1">Uncharacterized protein</fullName>
    </submittedName>
</protein>
<evidence type="ECO:0000313" key="1">
    <source>
        <dbReference type="EMBL" id="OQE26861.1"/>
    </source>
</evidence>
<evidence type="ECO:0000313" key="2">
    <source>
        <dbReference type="Proteomes" id="UP000191285"/>
    </source>
</evidence>
<sequence length="132" mass="15145">MSNHIRSRRTIFPSELIEEVDKAHNEDAADHVVEESCVFVLAHERSTSNGESEFIIEGVFRNLVSANERTMHLFQDYYNDFQPGDFYAQGTWEGIGENSVGWYVSRNGTLALEIHNHAGNTSRIYAERHEIE</sequence>
<dbReference type="AlphaFoldDB" id="A0A1V6TKQ6"/>
<gene>
    <name evidence="1" type="ORF">PENSTE_c005G09579</name>
</gene>
<dbReference type="OrthoDB" id="4294304at2759"/>
<keyword evidence="2" id="KW-1185">Reference proteome</keyword>
<comment type="caution">
    <text evidence="1">The sequence shown here is derived from an EMBL/GenBank/DDBJ whole genome shotgun (WGS) entry which is preliminary data.</text>
</comment>
<reference evidence="2" key="1">
    <citation type="journal article" date="2017" name="Nat. Microbiol.">
        <title>Global analysis of biosynthetic gene clusters reveals vast potential of secondary metabolite production in Penicillium species.</title>
        <authorList>
            <person name="Nielsen J.C."/>
            <person name="Grijseels S."/>
            <person name="Prigent S."/>
            <person name="Ji B."/>
            <person name="Dainat J."/>
            <person name="Nielsen K.F."/>
            <person name="Frisvad J.C."/>
            <person name="Workman M."/>
            <person name="Nielsen J."/>
        </authorList>
    </citation>
    <scope>NUCLEOTIDE SEQUENCE [LARGE SCALE GENOMIC DNA]</scope>
    <source>
        <strain evidence="2">IBT 24891</strain>
    </source>
</reference>
<accession>A0A1V6TKQ6</accession>
<name>A0A1V6TKQ6_9EURO</name>
<proteinExistence type="predicted"/>
<dbReference type="EMBL" id="MLKD01000005">
    <property type="protein sequence ID" value="OQE26861.1"/>
    <property type="molecule type" value="Genomic_DNA"/>
</dbReference>
<dbReference type="Proteomes" id="UP000191285">
    <property type="component" value="Unassembled WGS sequence"/>
</dbReference>
<organism evidence="1 2">
    <name type="scientific">Penicillium steckii</name>
    <dbReference type="NCBI Taxonomy" id="303698"/>
    <lineage>
        <taxon>Eukaryota</taxon>
        <taxon>Fungi</taxon>
        <taxon>Dikarya</taxon>
        <taxon>Ascomycota</taxon>
        <taxon>Pezizomycotina</taxon>
        <taxon>Eurotiomycetes</taxon>
        <taxon>Eurotiomycetidae</taxon>
        <taxon>Eurotiales</taxon>
        <taxon>Aspergillaceae</taxon>
        <taxon>Penicillium</taxon>
    </lineage>
</organism>